<dbReference type="GO" id="GO:0061630">
    <property type="term" value="F:ubiquitin protein ligase activity"/>
    <property type="evidence" value="ECO:0007669"/>
    <property type="project" value="UniProtKB-EC"/>
</dbReference>
<reference evidence="15" key="2">
    <citation type="submission" date="2020-11" db="EMBL/GenBank/DDBJ databases">
        <authorList>
            <person name="McCartney M.A."/>
            <person name="Auch B."/>
            <person name="Kono T."/>
            <person name="Mallez S."/>
            <person name="Becker A."/>
            <person name="Gohl D.M."/>
            <person name="Silverstein K.A.T."/>
            <person name="Koren S."/>
            <person name="Bechman K.B."/>
            <person name="Herman A."/>
            <person name="Abrahante J.E."/>
            <person name="Garbe J."/>
        </authorList>
    </citation>
    <scope>NUCLEOTIDE SEQUENCE</scope>
    <source>
        <strain evidence="15">Duluth1</strain>
        <tissue evidence="15">Whole animal</tissue>
    </source>
</reference>
<feature type="domain" description="RING-type" evidence="14">
    <location>
        <begin position="8"/>
        <end position="48"/>
    </location>
</feature>
<keyword evidence="8" id="KW-0479">Metal-binding</keyword>
<evidence type="ECO:0000256" key="6">
    <source>
        <dbReference type="ARBA" id="ARBA00022553"/>
    </source>
</evidence>
<dbReference type="Pfam" id="PF25447">
    <property type="entry name" value="RING_ZNF598"/>
    <property type="match status" value="1"/>
</dbReference>
<evidence type="ECO:0000256" key="13">
    <source>
        <dbReference type="SAM" id="MobiDB-lite"/>
    </source>
</evidence>
<evidence type="ECO:0000313" key="15">
    <source>
        <dbReference type="EMBL" id="KAH3872987.1"/>
    </source>
</evidence>
<dbReference type="InterPro" id="IPR056437">
    <property type="entry name" value="Znf-C2H2_ZNF598/HEL2"/>
</dbReference>
<dbReference type="InterPro" id="IPR057634">
    <property type="entry name" value="PAH_ZNF598/HEL2"/>
</dbReference>
<accession>A0A9D4RNM2</accession>
<feature type="compositionally biased region" description="Polar residues" evidence="13">
    <location>
        <begin position="463"/>
        <end position="478"/>
    </location>
</feature>
<dbReference type="GO" id="GO:0016567">
    <property type="term" value="P:protein ubiquitination"/>
    <property type="evidence" value="ECO:0007669"/>
    <property type="project" value="TreeGrafter"/>
</dbReference>
<proteinExistence type="inferred from homology"/>
<keyword evidence="16" id="KW-1185">Reference proteome</keyword>
<dbReference type="InterPro" id="IPR041888">
    <property type="entry name" value="RING-HC_ZNF598/HEL2"/>
</dbReference>
<evidence type="ECO:0000256" key="2">
    <source>
        <dbReference type="ARBA" id="ARBA00004496"/>
    </source>
</evidence>
<evidence type="ECO:0000256" key="12">
    <source>
        <dbReference type="PROSITE-ProRule" id="PRU00175"/>
    </source>
</evidence>
<dbReference type="EC" id="2.3.2.27" evidence="4"/>
<comment type="subcellular location">
    <subcellularLocation>
        <location evidence="2">Cytoplasm</location>
    </subcellularLocation>
</comment>
<feature type="region of interest" description="Disordered" evidence="13">
    <location>
        <begin position="244"/>
        <end position="402"/>
    </location>
</feature>
<name>A0A9D4RNM2_DREPO</name>
<keyword evidence="7" id="KW-0808">Transferase</keyword>
<dbReference type="CDD" id="cd16615">
    <property type="entry name" value="RING-HC_ZNF598"/>
    <property type="match status" value="1"/>
</dbReference>
<evidence type="ECO:0000256" key="10">
    <source>
        <dbReference type="ARBA" id="ARBA00022833"/>
    </source>
</evidence>
<feature type="compositionally biased region" description="Basic and acidic residues" evidence="13">
    <location>
        <begin position="578"/>
        <end position="588"/>
    </location>
</feature>
<dbReference type="SMART" id="SM00184">
    <property type="entry name" value="RING"/>
    <property type="match status" value="2"/>
</dbReference>
<evidence type="ECO:0000256" key="8">
    <source>
        <dbReference type="ARBA" id="ARBA00022723"/>
    </source>
</evidence>
<feature type="compositionally biased region" description="Low complexity" evidence="13">
    <location>
        <begin position="378"/>
        <end position="395"/>
    </location>
</feature>
<dbReference type="GO" id="GO:0005737">
    <property type="term" value="C:cytoplasm"/>
    <property type="evidence" value="ECO:0007669"/>
    <property type="project" value="UniProtKB-SubCell"/>
</dbReference>
<feature type="compositionally biased region" description="Polar residues" evidence="13">
    <location>
        <begin position="555"/>
        <end position="568"/>
    </location>
</feature>
<evidence type="ECO:0000313" key="16">
    <source>
        <dbReference type="Proteomes" id="UP000828390"/>
    </source>
</evidence>
<feature type="compositionally biased region" description="Basic and acidic residues" evidence="13">
    <location>
        <begin position="682"/>
        <end position="691"/>
    </location>
</feature>
<evidence type="ECO:0000256" key="3">
    <source>
        <dbReference type="ARBA" id="ARBA00004906"/>
    </source>
</evidence>
<dbReference type="PROSITE" id="PS50089">
    <property type="entry name" value="ZF_RING_2"/>
    <property type="match status" value="1"/>
</dbReference>
<dbReference type="Pfam" id="PF23202">
    <property type="entry name" value="PAH_ZNF598"/>
    <property type="match status" value="1"/>
</dbReference>
<comment type="caution">
    <text evidence="15">The sequence shown here is derived from an EMBL/GenBank/DDBJ whole genome shotgun (WGS) entry which is preliminary data.</text>
</comment>
<evidence type="ECO:0000256" key="5">
    <source>
        <dbReference type="ARBA" id="ARBA00022490"/>
    </source>
</evidence>
<dbReference type="InterPro" id="IPR013087">
    <property type="entry name" value="Znf_C2H2_type"/>
</dbReference>
<dbReference type="Proteomes" id="UP000828390">
    <property type="component" value="Unassembled WGS sequence"/>
</dbReference>
<dbReference type="SUPFAM" id="SSF57850">
    <property type="entry name" value="RING/U-box"/>
    <property type="match status" value="1"/>
</dbReference>
<protein>
    <recommendedName>
        <fullName evidence="4">RING-type E3 ubiquitin transferase</fullName>
        <ecNumber evidence="4">2.3.2.27</ecNumber>
    </recommendedName>
</protein>
<feature type="compositionally biased region" description="Polar residues" evidence="13">
    <location>
        <begin position="509"/>
        <end position="529"/>
    </location>
</feature>
<keyword evidence="9 12" id="KW-0863">Zinc-finger</keyword>
<sequence>MESCENECPVCHESIDVFAIGKCDHPICFKCSTRMRALCEQFYCPICRTDIPEVFFLVQREKFDEMPVRKFIADRRLKIQFETSQIQEMCCKLLEHRCSVCKDAKPEKSFRALKDHMRREHTLFYCDLCIALKIFTGERKVYTRPLLALHRRQGDKDDTSYKEHPLCHFCEERYLDKDELYKHLRKDHFYCHFCESLGSQDFYDDYPALRDHFHADHFLCEEGECQGSQFTNAFRSDIDLKSHQVEHHSKAQTRAQAKQERTLNIDFNFAPRPNSRGARGGRSDYEGRHVDANRKSDGRNAARNKSEKYNTSNVREQRDLDRAIQASLSTMSEADMKSKDSPRGVQESGPREQQFSTSEEHFPTLGDTAPSRPPAPVRPATSALPLTSSSAVPSPDGGSSHQVTLADRFAMATQHTVQHGGLDDFPALEGRVARQENSNNTRQHNKSATHRMVPKEDDFPELPTSTKQKAPVSSSWVKNTKPKSESKKHVKEVPTSVIEHSARDFPSLGQPSNLKSNWFRAGNSQMQQESKSKSKKSENPAPSLNDYRERLSPVNIPNSNTNDNTSKVNQKKKKKKDKLTEIKDEKTAPLRNNSSLDDIAGLLMATTVSQDDSHVVSKLSTESVKPSTQSVKPSTQSVKPSTQSVKPSTQSVKPSTQSVKPSTESVKPSTQSVKPSTPPFSKKKEDKIEKLLEKSRNEEVIVKNITAAIEQENENRNGEVSTKLSVEDTDFPALMATTVAPKPPPGFISAAKSTAFKSAPPGLGHTNSFRPPPGFIQSTSAVSKETFKSDTAVSPSVAKDYTQPNDFQDRNQLLIGKIRSICAGDTDDFKDFKMISGKFRQNDIDASEYYHACTNVLGKANFDDIFPELLALLPDISKQRELLDVHMTDLTADNSVGTSKQRGTSVNSGFLCCDTCGQVLVRGDYHPHVSTHHLQDDFPSLVSDRASAVNVRPATWVRSK</sequence>
<evidence type="ECO:0000259" key="14">
    <source>
        <dbReference type="PROSITE" id="PS50089"/>
    </source>
</evidence>
<keyword evidence="6" id="KW-0597">Phosphoprotein</keyword>
<organism evidence="15 16">
    <name type="scientific">Dreissena polymorpha</name>
    <name type="common">Zebra mussel</name>
    <name type="synonym">Mytilus polymorpha</name>
    <dbReference type="NCBI Taxonomy" id="45954"/>
    <lineage>
        <taxon>Eukaryota</taxon>
        <taxon>Metazoa</taxon>
        <taxon>Spiralia</taxon>
        <taxon>Lophotrochozoa</taxon>
        <taxon>Mollusca</taxon>
        <taxon>Bivalvia</taxon>
        <taxon>Autobranchia</taxon>
        <taxon>Heteroconchia</taxon>
        <taxon>Euheterodonta</taxon>
        <taxon>Imparidentia</taxon>
        <taxon>Neoheterodontei</taxon>
        <taxon>Myida</taxon>
        <taxon>Dreissenoidea</taxon>
        <taxon>Dreissenidae</taxon>
        <taxon>Dreissena</taxon>
    </lineage>
</organism>
<dbReference type="InterPro" id="IPR001841">
    <property type="entry name" value="Znf_RING"/>
</dbReference>
<evidence type="ECO:0000256" key="9">
    <source>
        <dbReference type="ARBA" id="ARBA00022771"/>
    </source>
</evidence>
<dbReference type="EMBL" id="JAIWYP010000002">
    <property type="protein sequence ID" value="KAH3872987.1"/>
    <property type="molecule type" value="Genomic_DNA"/>
</dbReference>
<keyword evidence="10" id="KW-0862">Zinc</keyword>
<dbReference type="GO" id="GO:0008270">
    <property type="term" value="F:zinc ion binding"/>
    <property type="evidence" value="ECO:0007669"/>
    <property type="project" value="UniProtKB-KW"/>
</dbReference>
<dbReference type="PANTHER" id="PTHR22938">
    <property type="entry name" value="ZINC FINGER PROTEIN 598"/>
    <property type="match status" value="1"/>
</dbReference>
<feature type="compositionally biased region" description="Basic and acidic residues" evidence="13">
    <location>
        <begin position="281"/>
        <end position="308"/>
    </location>
</feature>
<evidence type="ECO:0000256" key="7">
    <source>
        <dbReference type="ARBA" id="ARBA00022679"/>
    </source>
</evidence>
<dbReference type="GO" id="GO:0072344">
    <property type="term" value="P:rescue of stalled ribosome"/>
    <property type="evidence" value="ECO:0007669"/>
    <property type="project" value="InterPro"/>
</dbReference>
<evidence type="ECO:0000256" key="11">
    <source>
        <dbReference type="ARBA" id="ARBA00035113"/>
    </source>
</evidence>
<evidence type="ECO:0000256" key="1">
    <source>
        <dbReference type="ARBA" id="ARBA00000900"/>
    </source>
</evidence>
<dbReference type="OrthoDB" id="3838338at2759"/>
<dbReference type="AlphaFoldDB" id="A0A9D4RNM2"/>
<dbReference type="SMART" id="SM00355">
    <property type="entry name" value="ZnF_C2H2"/>
    <property type="match status" value="5"/>
</dbReference>
<dbReference type="Pfam" id="PF23230">
    <property type="entry name" value="zf-C2H2_13"/>
    <property type="match status" value="1"/>
</dbReference>
<dbReference type="PANTHER" id="PTHR22938:SF0">
    <property type="entry name" value="E3 UBIQUITIN-PROTEIN LIGASE ZNF598"/>
    <property type="match status" value="1"/>
</dbReference>
<feature type="compositionally biased region" description="Polar residues" evidence="13">
    <location>
        <begin position="618"/>
        <end position="675"/>
    </location>
</feature>
<dbReference type="PROSITE" id="PS00028">
    <property type="entry name" value="ZINC_FINGER_C2H2_1"/>
    <property type="match status" value="1"/>
</dbReference>
<comment type="similarity">
    <text evidence="11">Belongs to the ZNF598/HEL2 family.</text>
</comment>
<dbReference type="GO" id="GO:0043022">
    <property type="term" value="F:ribosome binding"/>
    <property type="evidence" value="ECO:0007669"/>
    <property type="project" value="TreeGrafter"/>
</dbReference>
<reference evidence="15" key="1">
    <citation type="journal article" date="2019" name="bioRxiv">
        <title>The Genome of the Zebra Mussel, Dreissena polymorpha: A Resource for Invasive Species Research.</title>
        <authorList>
            <person name="McCartney M.A."/>
            <person name="Auch B."/>
            <person name="Kono T."/>
            <person name="Mallez S."/>
            <person name="Zhang Y."/>
            <person name="Obille A."/>
            <person name="Becker A."/>
            <person name="Abrahante J.E."/>
            <person name="Garbe J."/>
            <person name="Badalamenti J.P."/>
            <person name="Herman A."/>
            <person name="Mangelson H."/>
            <person name="Liachko I."/>
            <person name="Sullivan S."/>
            <person name="Sone E.D."/>
            <person name="Koren S."/>
            <person name="Silverstein K.A.T."/>
            <person name="Beckman K.B."/>
            <person name="Gohl D.M."/>
        </authorList>
    </citation>
    <scope>NUCLEOTIDE SEQUENCE</scope>
    <source>
        <strain evidence="15">Duluth1</strain>
        <tissue evidence="15">Whole animal</tissue>
    </source>
</reference>
<keyword evidence="5" id="KW-0963">Cytoplasm</keyword>
<dbReference type="InterPro" id="IPR044288">
    <property type="entry name" value="ZNF598/HEL2"/>
</dbReference>
<evidence type="ECO:0000256" key="4">
    <source>
        <dbReference type="ARBA" id="ARBA00012483"/>
    </source>
</evidence>
<feature type="region of interest" description="Disordered" evidence="13">
    <location>
        <begin position="608"/>
        <end position="691"/>
    </location>
</feature>
<comment type="pathway">
    <text evidence="3">Protein modification; protein ubiquitination.</text>
</comment>
<feature type="region of interest" description="Disordered" evidence="13">
    <location>
        <begin position="435"/>
        <end position="596"/>
    </location>
</feature>
<comment type="catalytic activity">
    <reaction evidence="1">
        <text>S-ubiquitinyl-[E2 ubiquitin-conjugating enzyme]-L-cysteine + [acceptor protein]-L-lysine = [E2 ubiquitin-conjugating enzyme]-L-cysteine + N(6)-ubiquitinyl-[acceptor protein]-L-lysine.</text>
        <dbReference type="EC" id="2.3.2.27"/>
    </reaction>
</comment>
<gene>
    <name evidence="15" type="ORF">DPMN_036211</name>
</gene>